<feature type="compositionally biased region" description="Polar residues" evidence="1">
    <location>
        <begin position="166"/>
        <end position="179"/>
    </location>
</feature>
<evidence type="ECO:0000313" key="3">
    <source>
        <dbReference type="Proteomes" id="UP000317093"/>
    </source>
</evidence>
<feature type="compositionally biased region" description="Basic and acidic residues" evidence="1">
    <location>
        <begin position="144"/>
        <end position="163"/>
    </location>
</feature>
<feature type="compositionally biased region" description="Basic and acidic residues" evidence="1">
    <location>
        <begin position="180"/>
        <end position="195"/>
    </location>
</feature>
<proteinExistence type="predicted"/>
<evidence type="ECO:0000256" key="1">
    <source>
        <dbReference type="SAM" id="MobiDB-lite"/>
    </source>
</evidence>
<dbReference type="KEGG" id="knv:Pan216_16130"/>
<evidence type="ECO:0000313" key="2">
    <source>
        <dbReference type="EMBL" id="QDU60762.1"/>
    </source>
</evidence>
<name>A0A518B1D3_9BACT</name>
<reference evidence="2 3" key="1">
    <citation type="submission" date="2019-02" db="EMBL/GenBank/DDBJ databases">
        <title>Deep-cultivation of Planctomycetes and their phenomic and genomic characterization uncovers novel biology.</title>
        <authorList>
            <person name="Wiegand S."/>
            <person name="Jogler M."/>
            <person name="Boedeker C."/>
            <person name="Pinto D."/>
            <person name="Vollmers J."/>
            <person name="Rivas-Marin E."/>
            <person name="Kohn T."/>
            <person name="Peeters S.H."/>
            <person name="Heuer A."/>
            <person name="Rast P."/>
            <person name="Oberbeckmann S."/>
            <person name="Bunk B."/>
            <person name="Jeske O."/>
            <person name="Meyerdierks A."/>
            <person name="Storesund J.E."/>
            <person name="Kallscheuer N."/>
            <person name="Luecker S."/>
            <person name="Lage O.M."/>
            <person name="Pohl T."/>
            <person name="Merkel B.J."/>
            <person name="Hornburger P."/>
            <person name="Mueller R.-W."/>
            <person name="Bruemmer F."/>
            <person name="Labrenz M."/>
            <person name="Spormann A.M."/>
            <person name="Op den Camp H."/>
            <person name="Overmann J."/>
            <person name="Amann R."/>
            <person name="Jetten M.S.M."/>
            <person name="Mascher T."/>
            <person name="Medema M.H."/>
            <person name="Devos D.P."/>
            <person name="Kaster A.-K."/>
            <person name="Ovreas L."/>
            <person name="Rohde M."/>
            <person name="Galperin M.Y."/>
            <person name="Jogler C."/>
        </authorList>
    </citation>
    <scope>NUCLEOTIDE SEQUENCE [LARGE SCALE GENOMIC DNA]</scope>
    <source>
        <strain evidence="2 3">Pan216</strain>
    </source>
</reference>
<sequence length="235" mass="26535">MSTITSDNVDNVLDTFTKSAELEYRSLVEDIARGRSVEEDQAKQCLQFAGRSPDAMKADIATLTKRLEAVAAIERAESDAVTAEIDEANARATAALRKREQVEAEVKLKLEAAERESSEAQATASNLAEGHRTRAKVARQRLKNTADRSLLERADELEREARQRANQLEMNRNDAATQRAQEREQGVRRTKAEELREEALQRDFRKRQEQIDALLDEAKSLRERAKDPVAGMKWS</sequence>
<evidence type="ECO:0008006" key="4">
    <source>
        <dbReference type="Google" id="ProtNLM"/>
    </source>
</evidence>
<dbReference type="Proteomes" id="UP000317093">
    <property type="component" value="Chromosome"/>
</dbReference>
<feature type="compositionally biased region" description="Basic residues" evidence="1">
    <location>
        <begin position="133"/>
        <end position="142"/>
    </location>
</feature>
<gene>
    <name evidence="2" type="ORF">Pan216_16130</name>
</gene>
<dbReference type="RefSeq" id="WP_145257113.1">
    <property type="nucleotide sequence ID" value="NZ_CP036279.1"/>
</dbReference>
<keyword evidence="3" id="KW-1185">Reference proteome</keyword>
<accession>A0A518B1D3</accession>
<feature type="region of interest" description="Disordered" evidence="1">
    <location>
        <begin position="113"/>
        <end position="195"/>
    </location>
</feature>
<dbReference type="EMBL" id="CP036279">
    <property type="protein sequence ID" value="QDU60762.1"/>
    <property type="molecule type" value="Genomic_DNA"/>
</dbReference>
<organism evidence="2 3">
    <name type="scientific">Kolteria novifilia</name>
    <dbReference type="NCBI Taxonomy" id="2527975"/>
    <lineage>
        <taxon>Bacteria</taxon>
        <taxon>Pseudomonadati</taxon>
        <taxon>Planctomycetota</taxon>
        <taxon>Planctomycetia</taxon>
        <taxon>Kolteriales</taxon>
        <taxon>Kolteriaceae</taxon>
        <taxon>Kolteria</taxon>
    </lineage>
</organism>
<dbReference type="AlphaFoldDB" id="A0A518B1D3"/>
<protein>
    <recommendedName>
        <fullName evidence="4">Chromosome partition protein Smc</fullName>
    </recommendedName>
</protein>